<name>A0A166Z602_9PEZI</name>
<evidence type="ECO:0000313" key="9">
    <source>
        <dbReference type="Proteomes" id="UP000076552"/>
    </source>
</evidence>
<proteinExistence type="inferred from homology"/>
<gene>
    <name evidence="8" type="ORF">CT0861_10910</name>
</gene>
<evidence type="ECO:0000256" key="3">
    <source>
        <dbReference type="ARBA" id="ARBA00022630"/>
    </source>
</evidence>
<evidence type="ECO:0000259" key="7">
    <source>
        <dbReference type="Pfam" id="PF01494"/>
    </source>
</evidence>
<protein>
    <submittedName>
        <fullName evidence="8">FAD binding domain protein</fullName>
    </submittedName>
</protein>
<feature type="domain" description="FAD-binding" evidence="7">
    <location>
        <begin position="6"/>
        <end position="84"/>
    </location>
</feature>
<dbReference type="PANTHER" id="PTHR47356:SF2">
    <property type="entry name" value="FAD-BINDING DOMAIN-CONTAINING PROTEIN-RELATED"/>
    <property type="match status" value="1"/>
</dbReference>
<evidence type="ECO:0000256" key="6">
    <source>
        <dbReference type="ARBA" id="ARBA00023033"/>
    </source>
</evidence>
<dbReference type="SUPFAM" id="SSF51905">
    <property type="entry name" value="FAD/NAD(P)-binding domain"/>
    <property type="match status" value="1"/>
</dbReference>
<sequence length="252" mass="28086">MAEPFKVIIAGGSLGGLMLALQLERAGIDYIVLEKGEIGPQLGASIGFQPHSVKLFEQLGVWDDMKSITVPMGNRQHFDEHGKCFEDSALFTEIHKNLVGVPGLIFWFFYVKLPSVTRMPNCPRFTDEDAHALVDQYGKTFTVNAGLGANTAYEGTTRLVNGLHDLLQEHPQPTQSQLSSMFSVYEQAQRSKAEFVLKISAAVTRYEAQDTWLLKKASRWLSPYIPDFFKAYLYAGYSSQGPILKFLADPDA</sequence>
<accession>A0A166Z602</accession>
<dbReference type="STRING" id="708197.A0A166Z602"/>
<evidence type="ECO:0000256" key="2">
    <source>
        <dbReference type="ARBA" id="ARBA00007992"/>
    </source>
</evidence>
<keyword evidence="4" id="KW-0274">FAD</keyword>
<dbReference type="InterPro" id="IPR050562">
    <property type="entry name" value="FAD_mOase_fung"/>
</dbReference>
<keyword evidence="5" id="KW-0560">Oxidoreductase</keyword>
<dbReference type="Pfam" id="PF01494">
    <property type="entry name" value="FAD_binding_3"/>
    <property type="match status" value="1"/>
</dbReference>
<dbReference type="Gene3D" id="3.30.9.30">
    <property type="match status" value="1"/>
</dbReference>
<dbReference type="EMBL" id="LFIV01000002">
    <property type="protein sequence ID" value="KZL78482.1"/>
    <property type="molecule type" value="Genomic_DNA"/>
</dbReference>
<dbReference type="PANTHER" id="PTHR47356">
    <property type="entry name" value="FAD-DEPENDENT MONOOXYGENASE ASQG-RELATED"/>
    <property type="match status" value="1"/>
</dbReference>
<evidence type="ECO:0000256" key="5">
    <source>
        <dbReference type="ARBA" id="ARBA00023002"/>
    </source>
</evidence>
<dbReference type="Proteomes" id="UP000076552">
    <property type="component" value="Unassembled WGS sequence"/>
</dbReference>
<comment type="caution">
    <text evidence="8">The sequence shown here is derived from an EMBL/GenBank/DDBJ whole genome shotgun (WGS) entry which is preliminary data.</text>
</comment>
<dbReference type="GO" id="GO:0004497">
    <property type="term" value="F:monooxygenase activity"/>
    <property type="evidence" value="ECO:0007669"/>
    <property type="project" value="UniProtKB-KW"/>
</dbReference>
<reference evidence="8 9" key="1">
    <citation type="submission" date="2015-06" db="EMBL/GenBank/DDBJ databases">
        <title>Survival trade-offs in plant roots during colonization by closely related pathogenic and mutualistic fungi.</title>
        <authorList>
            <person name="Hacquard S."/>
            <person name="Kracher B."/>
            <person name="Hiruma K."/>
            <person name="Weinman A."/>
            <person name="Muench P."/>
            <person name="Garrido Oter R."/>
            <person name="Ver Loren van Themaat E."/>
            <person name="Dallerey J.-F."/>
            <person name="Damm U."/>
            <person name="Henrissat B."/>
            <person name="Lespinet O."/>
            <person name="Thon M."/>
            <person name="Kemen E."/>
            <person name="McHardy A.C."/>
            <person name="Schulze-Lefert P."/>
            <person name="O'Connell R.J."/>
        </authorList>
    </citation>
    <scope>NUCLEOTIDE SEQUENCE [LARGE SCALE GENOMIC DNA]</scope>
    <source>
        <strain evidence="8 9">0861</strain>
    </source>
</reference>
<keyword evidence="3" id="KW-0285">Flavoprotein</keyword>
<comment type="cofactor">
    <cofactor evidence="1">
        <name>FAD</name>
        <dbReference type="ChEBI" id="CHEBI:57692"/>
    </cofactor>
</comment>
<evidence type="ECO:0000256" key="1">
    <source>
        <dbReference type="ARBA" id="ARBA00001974"/>
    </source>
</evidence>
<dbReference type="Gene3D" id="3.50.50.60">
    <property type="entry name" value="FAD/NAD(P)-binding domain"/>
    <property type="match status" value="1"/>
</dbReference>
<dbReference type="GO" id="GO:0071949">
    <property type="term" value="F:FAD binding"/>
    <property type="evidence" value="ECO:0007669"/>
    <property type="project" value="InterPro"/>
</dbReference>
<organism evidence="8 9">
    <name type="scientific">Colletotrichum tofieldiae</name>
    <dbReference type="NCBI Taxonomy" id="708197"/>
    <lineage>
        <taxon>Eukaryota</taxon>
        <taxon>Fungi</taxon>
        <taxon>Dikarya</taxon>
        <taxon>Ascomycota</taxon>
        <taxon>Pezizomycotina</taxon>
        <taxon>Sordariomycetes</taxon>
        <taxon>Hypocreomycetidae</taxon>
        <taxon>Glomerellales</taxon>
        <taxon>Glomerellaceae</taxon>
        <taxon>Colletotrichum</taxon>
        <taxon>Colletotrichum spaethianum species complex</taxon>
    </lineage>
</organism>
<dbReference type="InterPro" id="IPR036188">
    <property type="entry name" value="FAD/NAD-bd_sf"/>
</dbReference>
<keyword evidence="9" id="KW-1185">Reference proteome</keyword>
<evidence type="ECO:0000256" key="4">
    <source>
        <dbReference type="ARBA" id="ARBA00022827"/>
    </source>
</evidence>
<keyword evidence="6" id="KW-0503">Monooxygenase</keyword>
<evidence type="ECO:0000313" key="8">
    <source>
        <dbReference type="EMBL" id="KZL78482.1"/>
    </source>
</evidence>
<dbReference type="AlphaFoldDB" id="A0A166Z602"/>
<dbReference type="InterPro" id="IPR002938">
    <property type="entry name" value="FAD-bd"/>
</dbReference>
<comment type="similarity">
    <text evidence="2">Belongs to the paxM FAD-dependent monooxygenase family.</text>
</comment>